<dbReference type="EMBL" id="VSRR010023725">
    <property type="protein sequence ID" value="MPC65717.1"/>
    <property type="molecule type" value="Genomic_DNA"/>
</dbReference>
<sequence length="137" mass="15372">MEKPCVWNRTSEALLLELVREKRFLWDPKDHVYHKTKLRQEAFKSIAKALTLQFPELSQLNGGYQVADQVHLQDSDVALVQEVALGEGCLEGGIILEEQQPSPSCVPNIETSAPTLTAYEDQLVILKTPVNTTTCHK</sequence>
<name>A0A5B7H8Y2_PORTR</name>
<feature type="domain" description="MADF" evidence="1">
    <location>
        <begin position="15"/>
        <end position="51"/>
    </location>
</feature>
<gene>
    <name evidence="2" type="ORF">E2C01_059853</name>
</gene>
<organism evidence="2 3">
    <name type="scientific">Portunus trituberculatus</name>
    <name type="common">Swimming crab</name>
    <name type="synonym">Neptunus trituberculatus</name>
    <dbReference type="NCBI Taxonomy" id="210409"/>
    <lineage>
        <taxon>Eukaryota</taxon>
        <taxon>Metazoa</taxon>
        <taxon>Ecdysozoa</taxon>
        <taxon>Arthropoda</taxon>
        <taxon>Crustacea</taxon>
        <taxon>Multicrustacea</taxon>
        <taxon>Malacostraca</taxon>
        <taxon>Eumalacostraca</taxon>
        <taxon>Eucarida</taxon>
        <taxon>Decapoda</taxon>
        <taxon>Pleocyemata</taxon>
        <taxon>Brachyura</taxon>
        <taxon>Eubrachyura</taxon>
        <taxon>Portunoidea</taxon>
        <taxon>Portunidae</taxon>
        <taxon>Portuninae</taxon>
        <taxon>Portunus</taxon>
    </lineage>
</organism>
<accession>A0A5B7H8Y2</accession>
<dbReference type="Pfam" id="PF10545">
    <property type="entry name" value="MADF_DNA_bdg"/>
    <property type="match status" value="1"/>
</dbReference>
<reference evidence="2 3" key="1">
    <citation type="submission" date="2019-05" db="EMBL/GenBank/DDBJ databases">
        <title>Another draft genome of Portunus trituberculatus and its Hox gene families provides insights of decapod evolution.</title>
        <authorList>
            <person name="Jeong J.-H."/>
            <person name="Song I."/>
            <person name="Kim S."/>
            <person name="Choi T."/>
            <person name="Kim D."/>
            <person name="Ryu S."/>
            <person name="Kim W."/>
        </authorList>
    </citation>
    <scope>NUCLEOTIDE SEQUENCE [LARGE SCALE GENOMIC DNA]</scope>
    <source>
        <tissue evidence="2">Muscle</tissue>
    </source>
</reference>
<dbReference type="InterPro" id="IPR006578">
    <property type="entry name" value="MADF-dom"/>
</dbReference>
<comment type="caution">
    <text evidence="2">The sequence shown here is derived from an EMBL/GenBank/DDBJ whole genome shotgun (WGS) entry which is preliminary data.</text>
</comment>
<keyword evidence="3" id="KW-1185">Reference proteome</keyword>
<dbReference type="AlphaFoldDB" id="A0A5B7H8Y2"/>
<dbReference type="Proteomes" id="UP000324222">
    <property type="component" value="Unassembled WGS sequence"/>
</dbReference>
<evidence type="ECO:0000313" key="3">
    <source>
        <dbReference type="Proteomes" id="UP000324222"/>
    </source>
</evidence>
<evidence type="ECO:0000313" key="2">
    <source>
        <dbReference type="EMBL" id="MPC65717.1"/>
    </source>
</evidence>
<dbReference type="OrthoDB" id="7294180at2759"/>
<protein>
    <recommendedName>
        <fullName evidence="1">MADF domain-containing protein</fullName>
    </recommendedName>
</protein>
<evidence type="ECO:0000259" key="1">
    <source>
        <dbReference type="Pfam" id="PF10545"/>
    </source>
</evidence>
<proteinExistence type="predicted"/>